<dbReference type="Proteomes" id="UP000298416">
    <property type="component" value="Unassembled WGS sequence"/>
</dbReference>
<feature type="domain" description="RRM" evidence="8">
    <location>
        <begin position="252"/>
        <end position="328"/>
    </location>
</feature>
<evidence type="ECO:0000256" key="7">
    <source>
        <dbReference type="SAM" id="MobiDB-lite"/>
    </source>
</evidence>
<reference evidence="9" key="2">
    <citation type="submission" date="2020-08" db="EMBL/GenBank/DDBJ databases">
        <title>Plant Genome Project.</title>
        <authorList>
            <person name="Zhang R.-G."/>
        </authorList>
    </citation>
    <scope>NUCLEOTIDE SEQUENCE</scope>
    <source>
        <strain evidence="9">Huo1</strain>
        <tissue evidence="9">Leaf</tissue>
    </source>
</reference>
<keyword evidence="3" id="KW-0862">Zinc</keyword>
<evidence type="ECO:0000256" key="5">
    <source>
        <dbReference type="ARBA" id="ARBA00023125"/>
    </source>
</evidence>
<dbReference type="FunFam" id="3.30.70.330:FF:000678">
    <property type="entry name" value="zinc finger CCCH domain-containing protein 53-like isoform X2"/>
    <property type="match status" value="1"/>
</dbReference>
<dbReference type="InterPro" id="IPR034365">
    <property type="entry name" value="AtC3H46-like_RRM"/>
</dbReference>
<dbReference type="SUPFAM" id="SSF54928">
    <property type="entry name" value="RNA-binding domain, RBD"/>
    <property type="match status" value="1"/>
</dbReference>
<keyword evidence="1" id="KW-0479">Metal-binding</keyword>
<evidence type="ECO:0000256" key="6">
    <source>
        <dbReference type="PROSITE-ProRule" id="PRU00176"/>
    </source>
</evidence>
<sequence length="577" mass="64117">MDACEAMKIVMPRIKNLDTENSSRIIGYILMQDQGEKEMIRLALAPDAVLLSSVNQAKASLGLVFPNSLSNSNTLPLNSGIRPTAFPNSPRYGYFGGSLSPPPPISPNSNFGGNELSDELLSPSGRSDSLIFQLSEEGGVGGSPHPLPHSHHPFHRRSYSVNDVFLSRVEEGGGVGCRPCTYLGKGFCRNGDFVGAGDELGSFQQQRFGVRAPFANYNKSSNSLNANQRCGPRNELSRVGMGMSAAMASSSRQIYLTFPADSTFKEEDVAGYFSMFGPVQDVRIPYQQKRMFGFVTFVYPDTVKHILAKGNPHYVCDSRVLVKPYMEKGKAPDKKQFQQQYQNLERSEYSPNISPSTMDSKELFDVPIGEHAQLAAGPGMLFNRQEMLRRQLENEAELHNVIELQGRRMGNLQLMDVGYQQHNNRFLPCFPAGLLVSSPRQSQPVENMIVSSGRANPNVLQELDDWQESSKADYENSLLEETESPLDNNVSNGNRNRHVNDDDSYLPARYIILSPQYKYCKVQSMLICFSPDFDVTQFGAFPTRHSFLLVNKTSFGGLICILTSSSEDNSPLIRTSF</sequence>
<feature type="region of interest" description="Disordered" evidence="7">
    <location>
        <begin position="477"/>
        <end position="498"/>
    </location>
</feature>
<evidence type="ECO:0000256" key="2">
    <source>
        <dbReference type="ARBA" id="ARBA00022771"/>
    </source>
</evidence>
<dbReference type="GO" id="GO:0003677">
    <property type="term" value="F:DNA binding"/>
    <property type="evidence" value="ECO:0007669"/>
    <property type="project" value="UniProtKB-KW"/>
</dbReference>
<keyword evidence="5" id="KW-0238">DNA-binding</keyword>
<evidence type="ECO:0000256" key="3">
    <source>
        <dbReference type="ARBA" id="ARBA00022833"/>
    </source>
</evidence>
<dbReference type="PANTHER" id="PTHR24009:SF11">
    <property type="entry name" value="ZINC FINGER CCCH DOMAIN-CONTAINING PROTEIN 53-LIKE"/>
    <property type="match status" value="1"/>
</dbReference>
<dbReference type="Gene3D" id="3.30.70.330">
    <property type="match status" value="1"/>
</dbReference>
<reference evidence="9" key="1">
    <citation type="submission" date="2018-01" db="EMBL/GenBank/DDBJ databases">
        <authorList>
            <person name="Mao J.F."/>
        </authorList>
    </citation>
    <scope>NUCLEOTIDE SEQUENCE</scope>
    <source>
        <strain evidence="9">Huo1</strain>
        <tissue evidence="9">Leaf</tissue>
    </source>
</reference>
<dbReference type="SMART" id="SM00360">
    <property type="entry name" value="RRM"/>
    <property type="match status" value="1"/>
</dbReference>
<evidence type="ECO:0000313" key="10">
    <source>
        <dbReference type="Proteomes" id="UP000298416"/>
    </source>
</evidence>
<dbReference type="AlphaFoldDB" id="A0A8X9ABE3"/>
<gene>
    <name evidence="9" type="ORF">SASPL_101644</name>
</gene>
<dbReference type="CDD" id="cd12458">
    <property type="entry name" value="RRM_AtC3H46_like"/>
    <property type="match status" value="1"/>
</dbReference>
<evidence type="ECO:0000313" key="9">
    <source>
        <dbReference type="EMBL" id="KAG6436742.1"/>
    </source>
</evidence>
<proteinExistence type="predicted"/>
<organism evidence="9">
    <name type="scientific">Salvia splendens</name>
    <name type="common">Scarlet sage</name>
    <dbReference type="NCBI Taxonomy" id="180675"/>
    <lineage>
        <taxon>Eukaryota</taxon>
        <taxon>Viridiplantae</taxon>
        <taxon>Streptophyta</taxon>
        <taxon>Embryophyta</taxon>
        <taxon>Tracheophyta</taxon>
        <taxon>Spermatophyta</taxon>
        <taxon>Magnoliopsida</taxon>
        <taxon>eudicotyledons</taxon>
        <taxon>Gunneridae</taxon>
        <taxon>Pentapetalae</taxon>
        <taxon>asterids</taxon>
        <taxon>lamiids</taxon>
        <taxon>Lamiales</taxon>
        <taxon>Lamiaceae</taxon>
        <taxon>Nepetoideae</taxon>
        <taxon>Mentheae</taxon>
        <taxon>Salviinae</taxon>
        <taxon>Salvia</taxon>
        <taxon>Salvia subgen. Calosphace</taxon>
        <taxon>core Calosphace</taxon>
    </lineage>
</organism>
<dbReference type="PROSITE" id="PS50102">
    <property type="entry name" value="RRM"/>
    <property type="match status" value="1"/>
</dbReference>
<name>A0A8X9ABE3_SALSN</name>
<feature type="compositionally biased region" description="Polar residues" evidence="7">
    <location>
        <begin position="485"/>
        <end position="494"/>
    </location>
</feature>
<protein>
    <recommendedName>
        <fullName evidence="8">RRM domain-containing protein</fullName>
    </recommendedName>
</protein>
<evidence type="ECO:0000256" key="4">
    <source>
        <dbReference type="ARBA" id="ARBA00022884"/>
    </source>
</evidence>
<comment type="caution">
    <text evidence="9">The sequence shown here is derived from an EMBL/GenBank/DDBJ whole genome shotgun (WGS) entry which is preliminary data.</text>
</comment>
<dbReference type="Pfam" id="PF23182">
    <property type="entry name" value="PABC_AtC3H46"/>
    <property type="match status" value="1"/>
</dbReference>
<evidence type="ECO:0000256" key="1">
    <source>
        <dbReference type="ARBA" id="ARBA00022723"/>
    </source>
</evidence>
<dbReference type="InterPro" id="IPR056276">
    <property type="entry name" value="AtC3H46-like_PABC-like"/>
</dbReference>
<dbReference type="PANTHER" id="PTHR24009">
    <property type="entry name" value="RNA-BINDING (RRM/RBD/RNP MOTIFS)"/>
    <property type="match status" value="1"/>
</dbReference>
<dbReference type="InterPro" id="IPR000504">
    <property type="entry name" value="RRM_dom"/>
</dbReference>
<dbReference type="InterPro" id="IPR012677">
    <property type="entry name" value="Nucleotide-bd_a/b_plait_sf"/>
</dbReference>
<dbReference type="GO" id="GO:0008270">
    <property type="term" value="F:zinc ion binding"/>
    <property type="evidence" value="ECO:0007669"/>
    <property type="project" value="UniProtKB-KW"/>
</dbReference>
<dbReference type="GO" id="GO:0003723">
    <property type="term" value="F:RNA binding"/>
    <property type="evidence" value="ECO:0007669"/>
    <property type="project" value="UniProtKB-UniRule"/>
</dbReference>
<dbReference type="InterPro" id="IPR035979">
    <property type="entry name" value="RBD_domain_sf"/>
</dbReference>
<feature type="region of interest" description="Disordered" evidence="7">
    <location>
        <begin position="97"/>
        <end position="122"/>
    </location>
</feature>
<evidence type="ECO:0000259" key="8">
    <source>
        <dbReference type="PROSITE" id="PS50102"/>
    </source>
</evidence>
<keyword evidence="10" id="KW-1185">Reference proteome</keyword>
<dbReference type="EMBL" id="PNBA02000001">
    <property type="protein sequence ID" value="KAG6436742.1"/>
    <property type="molecule type" value="Genomic_DNA"/>
</dbReference>
<keyword evidence="2" id="KW-0863">Zinc-finger</keyword>
<accession>A0A8X9ABE3</accession>
<dbReference type="Pfam" id="PF00076">
    <property type="entry name" value="RRM_1"/>
    <property type="match status" value="1"/>
</dbReference>
<keyword evidence="4 6" id="KW-0694">RNA-binding</keyword>